<keyword evidence="2" id="KW-1185">Reference proteome</keyword>
<reference evidence="1" key="1">
    <citation type="submission" date="2018-05" db="EMBL/GenBank/DDBJ databases">
        <title>Draft genome of Mucuna pruriens seed.</title>
        <authorList>
            <person name="Nnadi N.E."/>
            <person name="Vos R."/>
            <person name="Hasami M.H."/>
            <person name="Devisetty U.K."/>
            <person name="Aguiy J.C."/>
        </authorList>
    </citation>
    <scope>NUCLEOTIDE SEQUENCE [LARGE SCALE GENOMIC DNA]</scope>
    <source>
        <strain evidence="1">JCA_2017</strain>
    </source>
</reference>
<proteinExistence type="predicted"/>
<dbReference type="AlphaFoldDB" id="A0A371G9P6"/>
<dbReference type="OrthoDB" id="1742323at2759"/>
<accession>A0A371G9P6</accession>
<dbReference type="Proteomes" id="UP000257109">
    <property type="component" value="Unassembled WGS sequence"/>
</dbReference>
<name>A0A371G9P6_MUCPR</name>
<dbReference type="EMBL" id="QJKJ01006278">
    <property type="protein sequence ID" value="RDX87249.1"/>
    <property type="molecule type" value="Genomic_DNA"/>
</dbReference>
<organism evidence="1 2">
    <name type="scientific">Mucuna pruriens</name>
    <name type="common">Velvet bean</name>
    <name type="synonym">Dolichos pruriens</name>
    <dbReference type="NCBI Taxonomy" id="157652"/>
    <lineage>
        <taxon>Eukaryota</taxon>
        <taxon>Viridiplantae</taxon>
        <taxon>Streptophyta</taxon>
        <taxon>Embryophyta</taxon>
        <taxon>Tracheophyta</taxon>
        <taxon>Spermatophyta</taxon>
        <taxon>Magnoliopsida</taxon>
        <taxon>eudicotyledons</taxon>
        <taxon>Gunneridae</taxon>
        <taxon>Pentapetalae</taxon>
        <taxon>rosids</taxon>
        <taxon>fabids</taxon>
        <taxon>Fabales</taxon>
        <taxon>Fabaceae</taxon>
        <taxon>Papilionoideae</taxon>
        <taxon>50 kb inversion clade</taxon>
        <taxon>NPAAA clade</taxon>
        <taxon>indigoferoid/millettioid clade</taxon>
        <taxon>Phaseoleae</taxon>
        <taxon>Mucuna</taxon>
    </lineage>
</organism>
<feature type="non-terminal residue" evidence="1">
    <location>
        <position position="1"/>
    </location>
</feature>
<evidence type="ECO:0008006" key="3">
    <source>
        <dbReference type="Google" id="ProtNLM"/>
    </source>
</evidence>
<gene>
    <name evidence="1" type="ORF">CR513_31310</name>
</gene>
<sequence length="149" mass="16694">MVEYKVKRILIDQGSFANILYWSTYKKLGLSVSSLEECSGTLYGFAGSQPFEERESTINILDLDLEPQHQLEHGRPLSTKDLKEVQIGPLASPKTKIGTTLGKEEEDYLTLFLSKNKEVFTWSPADMPGIDPNFICHCLSITLGSRPIV</sequence>
<protein>
    <recommendedName>
        <fullName evidence="3">Reverse transcriptase/retrotransposon-derived protein RNase H-like domain-containing protein</fullName>
    </recommendedName>
</protein>
<evidence type="ECO:0000313" key="2">
    <source>
        <dbReference type="Proteomes" id="UP000257109"/>
    </source>
</evidence>
<comment type="caution">
    <text evidence="1">The sequence shown here is derived from an EMBL/GenBank/DDBJ whole genome shotgun (WGS) entry which is preliminary data.</text>
</comment>
<evidence type="ECO:0000313" key="1">
    <source>
        <dbReference type="EMBL" id="RDX87249.1"/>
    </source>
</evidence>